<dbReference type="InterPro" id="IPR050508">
    <property type="entry name" value="Methyltransf_Superfamily"/>
</dbReference>
<dbReference type="Pfam" id="PF13649">
    <property type="entry name" value="Methyltransf_25"/>
    <property type="match status" value="1"/>
</dbReference>
<keyword evidence="3" id="KW-1185">Reference proteome</keyword>
<dbReference type="CDD" id="cd02440">
    <property type="entry name" value="AdoMet_MTases"/>
    <property type="match status" value="1"/>
</dbReference>
<keyword evidence="2" id="KW-0489">Methyltransferase</keyword>
<dbReference type="GO" id="GO:0032259">
    <property type="term" value="P:methylation"/>
    <property type="evidence" value="ECO:0007669"/>
    <property type="project" value="UniProtKB-KW"/>
</dbReference>
<reference evidence="2 3" key="1">
    <citation type="journal article" date="2019" name="Int. J. Syst. Evol. Microbiol.">
        <title>The Global Catalogue of Microorganisms (GCM) 10K type strain sequencing project: providing services to taxonomists for standard genome sequencing and annotation.</title>
        <authorList>
            <consortium name="The Broad Institute Genomics Platform"/>
            <consortium name="The Broad Institute Genome Sequencing Center for Infectious Disease"/>
            <person name="Wu L."/>
            <person name="Ma J."/>
        </authorList>
    </citation>
    <scope>NUCLEOTIDE SEQUENCE [LARGE SCALE GENOMIC DNA]</scope>
    <source>
        <strain evidence="2 3">JCM 15575</strain>
    </source>
</reference>
<feature type="domain" description="Methyltransferase" evidence="1">
    <location>
        <begin position="53"/>
        <end position="145"/>
    </location>
</feature>
<evidence type="ECO:0000259" key="1">
    <source>
        <dbReference type="Pfam" id="PF13649"/>
    </source>
</evidence>
<dbReference type="InterPro" id="IPR041698">
    <property type="entry name" value="Methyltransf_25"/>
</dbReference>
<gene>
    <name evidence="2" type="ORF">GCM10009807_21650</name>
</gene>
<accession>A0ABN2GV64</accession>
<dbReference type="Proteomes" id="UP001500596">
    <property type="component" value="Unassembled WGS sequence"/>
</dbReference>
<organism evidence="2 3">
    <name type="scientific">Microbacterium lacus</name>
    <dbReference type="NCBI Taxonomy" id="415217"/>
    <lineage>
        <taxon>Bacteria</taxon>
        <taxon>Bacillati</taxon>
        <taxon>Actinomycetota</taxon>
        <taxon>Actinomycetes</taxon>
        <taxon>Micrococcales</taxon>
        <taxon>Microbacteriaceae</taxon>
        <taxon>Microbacterium</taxon>
    </lineage>
</organism>
<dbReference type="GO" id="GO:0008168">
    <property type="term" value="F:methyltransferase activity"/>
    <property type="evidence" value="ECO:0007669"/>
    <property type="project" value="UniProtKB-KW"/>
</dbReference>
<comment type="caution">
    <text evidence="2">The sequence shown here is derived from an EMBL/GenBank/DDBJ whole genome shotgun (WGS) entry which is preliminary data.</text>
</comment>
<evidence type="ECO:0000313" key="3">
    <source>
        <dbReference type="Proteomes" id="UP001500596"/>
    </source>
</evidence>
<keyword evidence="2" id="KW-0808">Transferase</keyword>
<evidence type="ECO:0000313" key="2">
    <source>
        <dbReference type="EMBL" id="GAA1677379.1"/>
    </source>
</evidence>
<dbReference type="SUPFAM" id="SSF53335">
    <property type="entry name" value="S-adenosyl-L-methionine-dependent methyltransferases"/>
    <property type="match status" value="1"/>
</dbReference>
<dbReference type="RefSeq" id="WP_344054434.1">
    <property type="nucleotide sequence ID" value="NZ_BAAAPK010000001.1"/>
</dbReference>
<name>A0ABN2GV64_9MICO</name>
<protein>
    <submittedName>
        <fullName evidence="2">Class I SAM-dependent methyltransferase</fullName>
    </submittedName>
</protein>
<proteinExistence type="predicted"/>
<dbReference type="InterPro" id="IPR029063">
    <property type="entry name" value="SAM-dependent_MTases_sf"/>
</dbReference>
<dbReference type="PANTHER" id="PTHR42912">
    <property type="entry name" value="METHYLTRANSFERASE"/>
    <property type="match status" value="1"/>
</dbReference>
<sequence length="215" mass="23210">MVASDVPRTRAFYQTVADAYALLVADVGFEGALELSLIADFVDQLAHGERVDIVDAGCGTGRMIGHLRSLSASVRPIGVDLSPAMLAHARAAHPDVELVEAPLQRMSLPGESADGILAWYSVIHTSPADLPEVLSEFRRVLRPGGLVLLGFQSGFGERRRSGAYGHDIELHAYLHDTAAVSSALTAARFVVEVRMDRGPRREERLPQGFVMARAV</sequence>
<dbReference type="EMBL" id="BAAAPK010000001">
    <property type="protein sequence ID" value="GAA1677379.1"/>
    <property type="molecule type" value="Genomic_DNA"/>
</dbReference>
<dbReference type="Gene3D" id="3.40.50.150">
    <property type="entry name" value="Vaccinia Virus protein VP39"/>
    <property type="match status" value="1"/>
</dbReference>